<dbReference type="InterPro" id="IPR020846">
    <property type="entry name" value="MFS_dom"/>
</dbReference>
<keyword evidence="4 6" id="KW-1133">Transmembrane helix</keyword>
<feature type="domain" description="Major facilitator superfamily (MFS) profile" evidence="7">
    <location>
        <begin position="1"/>
        <end position="125"/>
    </location>
</feature>
<dbReference type="PROSITE" id="PS50850">
    <property type="entry name" value="MFS"/>
    <property type="match status" value="1"/>
</dbReference>
<name>A0A0E3GLV7_9BACT</name>
<dbReference type="GO" id="GO:0005886">
    <property type="term" value="C:plasma membrane"/>
    <property type="evidence" value="ECO:0007669"/>
    <property type="project" value="UniProtKB-SubCell"/>
</dbReference>
<proteinExistence type="predicted"/>
<feature type="transmembrane region" description="Helical" evidence="6">
    <location>
        <begin position="222"/>
        <end position="243"/>
    </location>
</feature>
<protein>
    <submittedName>
        <fullName evidence="8">Integral membrane efflux protein</fullName>
    </submittedName>
</protein>
<feature type="transmembrane region" description="Helical" evidence="6">
    <location>
        <begin position="312"/>
        <end position="331"/>
    </location>
</feature>
<keyword evidence="5 6" id="KW-0472">Membrane</keyword>
<feature type="transmembrane region" description="Helical" evidence="6">
    <location>
        <begin position="195"/>
        <end position="215"/>
    </location>
</feature>
<evidence type="ECO:0000313" key="8">
    <source>
        <dbReference type="EMBL" id="AKA59422.1"/>
    </source>
</evidence>
<dbReference type="SUPFAM" id="SSF103473">
    <property type="entry name" value="MFS general substrate transporter"/>
    <property type="match status" value="1"/>
</dbReference>
<sequence length="342" mass="34815">MGDRWRRTRVMIFADLLRAAAVAGLAFAPLREPLWALLVLVALFGIGEGIFQPTFGAVVPRVLPAHLLQPGNGLNAFSQQLATVVGPGVAGVLVATLGVDAVLWLNAGTFLFSFATLVPIREAALAASGAERVPGIRGALRQVGGDLREGVAAVLGRPWLAATLGVITAVMVLVTAPSLVVLPVEARERLGGAEAYGWTLAAMGVGALAGSLAGGRIRARRVGVVAIAGALTIAGSVAGLALLPLPGVLAAWAVGGAGVTLFNVLWATAMQRDVPEHLLARVMALNWFGIQGLMPLGYALAGPAVAAFGSRAVLLAGAVLALVVTPLPLLVRGGATFSSREP</sequence>
<evidence type="ECO:0000256" key="2">
    <source>
        <dbReference type="ARBA" id="ARBA00022475"/>
    </source>
</evidence>
<dbReference type="Gene3D" id="1.20.1250.20">
    <property type="entry name" value="MFS general substrate transporter like domains"/>
    <property type="match status" value="1"/>
</dbReference>
<dbReference type="PANTHER" id="PTHR23513:SF11">
    <property type="entry name" value="STAPHYLOFERRIN A TRANSPORTER"/>
    <property type="match status" value="1"/>
</dbReference>
<dbReference type="InterPro" id="IPR036259">
    <property type="entry name" value="MFS_trans_sf"/>
</dbReference>
<feature type="transmembrane region" description="Helical" evidence="6">
    <location>
        <begin position="249"/>
        <end position="266"/>
    </location>
</feature>
<dbReference type="CDD" id="cd06173">
    <property type="entry name" value="MFS_MefA_like"/>
    <property type="match status" value="1"/>
</dbReference>
<accession>A0A0E3GLV7</accession>
<keyword evidence="2" id="KW-1003">Cell membrane</keyword>
<comment type="subcellular location">
    <subcellularLocation>
        <location evidence="1">Cell membrane</location>
        <topology evidence="1">Multi-pass membrane protein</topology>
    </subcellularLocation>
</comment>
<dbReference type="GO" id="GO:0022857">
    <property type="term" value="F:transmembrane transporter activity"/>
    <property type="evidence" value="ECO:0007669"/>
    <property type="project" value="InterPro"/>
</dbReference>
<evidence type="ECO:0000256" key="6">
    <source>
        <dbReference type="SAM" id="Phobius"/>
    </source>
</evidence>
<evidence type="ECO:0000256" key="5">
    <source>
        <dbReference type="ARBA" id="ARBA00023136"/>
    </source>
</evidence>
<evidence type="ECO:0000256" key="1">
    <source>
        <dbReference type="ARBA" id="ARBA00004651"/>
    </source>
</evidence>
<evidence type="ECO:0000259" key="7">
    <source>
        <dbReference type="PROSITE" id="PS50850"/>
    </source>
</evidence>
<feature type="transmembrane region" description="Helical" evidence="6">
    <location>
        <begin position="34"/>
        <end position="51"/>
    </location>
</feature>
<evidence type="ECO:0000256" key="4">
    <source>
        <dbReference type="ARBA" id="ARBA00022989"/>
    </source>
</evidence>
<dbReference type="PANTHER" id="PTHR23513">
    <property type="entry name" value="INTEGRAL MEMBRANE EFFLUX PROTEIN-RELATED"/>
    <property type="match status" value="1"/>
</dbReference>
<dbReference type="EMBL" id="KP830092">
    <property type="protein sequence ID" value="AKA59422.1"/>
    <property type="molecule type" value="Genomic_DNA"/>
</dbReference>
<organism evidence="8">
    <name type="scientific">uncultured bacterium AB_1383</name>
    <dbReference type="NCBI Taxonomy" id="1630010"/>
    <lineage>
        <taxon>Bacteria</taxon>
        <taxon>environmental samples</taxon>
    </lineage>
</organism>
<evidence type="ECO:0000256" key="3">
    <source>
        <dbReference type="ARBA" id="ARBA00022692"/>
    </source>
</evidence>
<keyword evidence="3 6" id="KW-0812">Transmembrane</keyword>
<reference evidence="8" key="1">
    <citation type="journal article" date="2015" name="Proc. Natl. Acad. Sci. U.S.A.">
        <title>Multiplexed metagenome mining using short DNA sequence tags facilitates targeted discovery of epoxyketone proteasome inhibitors.</title>
        <authorList>
            <person name="Owen J.G."/>
            <person name="Charlop-Powers Z."/>
            <person name="Smith A.G."/>
            <person name="Ternei M.A."/>
            <person name="Calle P.Y."/>
            <person name="Reddy B.V."/>
            <person name="Montiel D."/>
            <person name="Brady S.F."/>
        </authorList>
    </citation>
    <scope>NUCLEOTIDE SEQUENCE</scope>
</reference>
<feature type="transmembrane region" description="Helical" evidence="6">
    <location>
        <begin position="159"/>
        <end position="183"/>
    </location>
</feature>
<dbReference type="InterPro" id="IPR011701">
    <property type="entry name" value="MFS"/>
</dbReference>
<dbReference type="AlphaFoldDB" id="A0A0E3GLV7"/>
<feature type="transmembrane region" description="Helical" evidence="6">
    <location>
        <begin position="278"/>
        <end position="300"/>
    </location>
</feature>
<dbReference type="Pfam" id="PF07690">
    <property type="entry name" value="MFS_1"/>
    <property type="match status" value="1"/>
</dbReference>